<dbReference type="Proteomes" id="UP000679179">
    <property type="component" value="Unassembled WGS sequence"/>
</dbReference>
<name>A0A919S2E5_9CLOT</name>
<evidence type="ECO:0000313" key="2">
    <source>
        <dbReference type="Proteomes" id="UP000679179"/>
    </source>
</evidence>
<gene>
    <name evidence="1" type="ORF">CPJCM30710_26640</name>
</gene>
<dbReference type="AlphaFoldDB" id="A0A919S2E5"/>
<evidence type="ECO:0000313" key="1">
    <source>
        <dbReference type="EMBL" id="GIM29998.1"/>
    </source>
</evidence>
<keyword evidence="2" id="KW-1185">Reference proteome</keyword>
<reference evidence="1" key="1">
    <citation type="submission" date="2021-03" db="EMBL/GenBank/DDBJ databases">
        <title>Taxonomic study of Clostridium polyendosporum from meadow-gley soil under rice.</title>
        <authorList>
            <person name="Kobayashi H."/>
            <person name="Tanizawa Y."/>
            <person name="Yagura M."/>
        </authorList>
    </citation>
    <scope>NUCLEOTIDE SEQUENCE</scope>
    <source>
        <strain evidence="1">JCM 30710</strain>
    </source>
</reference>
<dbReference type="RefSeq" id="WP_212904678.1">
    <property type="nucleotide sequence ID" value="NZ_BOPZ01000025.1"/>
</dbReference>
<protein>
    <recommendedName>
        <fullName evidence="3">Methyltransferase</fullName>
    </recommendedName>
</protein>
<evidence type="ECO:0008006" key="3">
    <source>
        <dbReference type="Google" id="ProtNLM"/>
    </source>
</evidence>
<proteinExistence type="predicted"/>
<comment type="caution">
    <text evidence="1">The sequence shown here is derived from an EMBL/GenBank/DDBJ whole genome shotgun (WGS) entry which is preliminary data.</text>
</comment>
<sequence length="210" mass="24353">MKNDRIIESYNKFYTDINFDRSGLFEVVKNQYNCNTVIYPGCSIHITPCFYFQHVVFIDISKIAKEFFNHIQIILDFVNSVKKYKQSAYIQFLDNDYTKQLPIRENNYDLLIALYAGGITQSCKNYVKPGGFILTNNHHNDAAEVLKDSSIILDALIQRKGKKYEVDKSINENLIEALKGHSTPTKNIRSSSKGIEYVDNECYYVFKKIL</sequence>
<accession>A0A919S2E5</accession>
<organism evidence="1 2">
    <name type="scientific">Clostridium polyendosporum</name>
    <dbReference type="NCBI Taxonomy" id="69208"/>
    <lineage>
        <taxon>Bacteria</taxon>
        <taxon>Bacillati</taxon>
        <taxon>Bacillota</taxon>
        <taxon>Clostridia</taxon>
        <taxon>Eubacteriales</taxon>
        <taxon>Clostridiaceae</taxon>
        <taxon>Clostridium</taxon>
    </lineage>
</organism>
<dbReference type="EMBL" id="BOPZ01000025">
    <property type="protein sequence ID" value="GIM29998.1"/>
    <property type="molecule type" value="Genomic_DNA"/>
</dbReference>